<dbReference type="PROSITE" id="PS50002">
    <property type="entry name" value="SH3"/>
    <property type="match status" value="1"/>
</dbReference>
<dbReference type="InterPro" id="IPR036028">
    <property type="entry name" value="SH3-like_dom_sf"/>
</dbReference>
<feature type="compositionally biased region" description="Acidic residues" evidence="3">
    <location>
        <begin position="149"/>
        <end position="158"/>
    </location>
</feature>
<dbReference type="EMBL" id="PKFP01000003">
    <property type="protein sequence ID" value="PVH15221.1"/>
    <property type="molecule type" value="Genomic_DNA"/>
</dbReference>
<dbReference type="SMART" id="SM00326">
    <property type="entry name" value="SH3"/>
    <property type="match status" value="1"/>
</dbReference>
<evidence type="ECO:0000313" key="5">
    <source>
        <dbReference type="EMBL" id="PVH15221.1"/>
    </source>
</evidence>
<dbReference type="Pfam" id="PF00018">
    <property type="entry name" value="SH3_1"/>
    <property type="match status" value="1"/>
</dbReference>
<dbReference type="GeneID" id="37003059"/>
<dbReference type="VEuPathDB" id="FungiDB:CXQ87_003059"/>
<feature type="region of interest" description="Disordered" evidence="3">
    <location>
        <begin position="127"/>
        <end position="200"/>
    </location>
</feature>
<dbReference type="InterPro" id="IPR001452">
    <property type="entry name" value="SH3_domain"/>
</dbReference>
<dbReference type="FunFam" id="2.30.30.40:FF:000283">
    <property type="entry name" value="NAP1-binding protein 2"/>
    <property type="match status" value="1"/>
</dbReference>
<accession>A0A2V1AED1</accession>
<dbReference type="Gene3D" id="2.30.30.40">
    <property type="entry name" value="SH3 Domains"/>
    <property type="match status" value="1"/>
</dbReference>
<evidence type="ECO:0000256" key="2">
    <source>
        <dbReference type="PROSITE-ProRule" id="PRU00192"/>
    </source>
</evidence>
<feature type="compositionally biased region" description="Basic and acidic residues" evidence="3">
    <location>
        <begin position="174"/>
        <end position="200"/>
    </location>
</feature>
<proteinExistence type="predicted"/>
<keyword evidence="1 2" id="KW-0728">SH3 domain</keyword>
<organism evidence="5 6">
    <name type="scientific">Candidozyma duobushaemuli</name>
    <dbReference type="NCBI Taxonomy" id="1231522"/>
    <lineage>
        <taxon>Eukaryota</taxon>
        <taxon>Fungi</taxon>
        <taxon>Dikarya</taxon>
        <taxon>Ascomycota</taxon>
        <taxon>Saccharomycotina</taxon>
        <taxon>Pichiomycetes</taxon>
        <taxon>Metschnikowiaceae</taxon>
        <taxon>Candidozyma</taxon>
    </lineage>
</organism>
<evidence type="ECO:0000256" key="3">
    <source>
        <dbReference type="SAM" id="MobiDB-lite"/>
    </source>
</evidence>
<dbReference type="AlphaFoldDB" id="A0A2V1AED1"/>
<feature type="region of interest" description="Disordered" evidence="3">
    <location>
        <begin position="1"/>
        <end position="59"/>
    </location>
</feature>
<reference evidence="5 6" key="1">
    <citation type="submission" date="2017-12" db="EMBL/GenBank/DDBJ databases">
        <title>Genome Sequence of the Amphotericin B-resistant Candida duobushaemulonii strain, B09383.</title>
        <authorList>
            <person name="Chow N.A."/>
            <person name="Gade L."/>
            <person name="Batra D."/>
            <person name="Rowe L.A."/>
            <person name="Loparev V.N."/>
            <person name="Litvintseva A.P."/>
        </authorList>
    </citation>
    <scope>NUCLEOTIDE SEQUENCE [LARGE SCALE GENOMIC DNA]</scope>
    <source>
        <strain evidence="5 6">B09383</strain>
    </source>
</reference>
<dbReference type="SUPFAM" id="SSF50044">
    <property type="entry name" value="SH3-domain"/>
    <property type="match status" value="1"/>
</dbReference>
<evidence type="ECO:0000313" key="6">
    <source>
        <dbReference type="Proteomes" id="UP000244406"/>
    </source>
</evidence>
<keyword evidence="6" id="KW-1185">Reference proteome</keyword>
<evidence type="ECO:0000259" key="4">
    <source>
        <dbReference type="PROSITE" id="PS50002"/>
    </source>
</evidence>
<comment type="caution">
    <text evidence="5">The sequence shown here is derived from an EMBL/GenBank/DDBJ whole genome shotgun (WGS) entry which is preliminary data.</text>
</comment>
<gene>
    <name evidence="5" type="ORF">CXQ87_003059</name>
</gene>
<name>A0A2V1AED1_9ASCO</name>
<feature type="domain" description="SH3" evidence="4">
    <location>
        <begin position="63"/>
        <end position="124"/>
    </location>
</feature>
<dbReference type="Proteomes" id="UP000244406">
    <property type="component" value="Unassembled WGS sequence"/>
</dbReference>
<protein>
    <recommendedName>
        <fullName evidence="4">SH3 domain-containing protein</fullName>
    </recommendedName>
</protein>
<dbReference type="RefSeq" id="XP_025336161.1">
    <property type="nucleotide sequence ID" value="XM_025481543.1"/>
</dbReference>
<sequence length="200" mass="22445">MPPDILCPPNTTTKDYAYPESHPLHLNNYPTSQRSSISSSEDSDLHDFGQTEYDDDDTLGPEEINCKAVALFDFEPENDNEVALRVGQVIWISYRHGQGWLVAEDPDSGENGLVPEGYVEICAPEEESIQDEPKPFIPRVLQNVKNPEDDSDWEDTDFEDAHTAESPAVTSDRQSSHSRDSRDSKELTSLEAKMEDSSLQ</sequence>
<evidence type="ECO:0000256" key="1">
    <source>
        <dbReference type="ARBA" id="ARBA00022443"/>
    </source>
</evidence>